<reference evidence="6" key="1">
    <citation type="journal article" date="2019" name="Int. J. Syst. Evol. Microbiol.">
        <title>The Global Catalogue of Microorganisms (GCM) 10K type strain sequencing project: providing services to taxonomists for standard genome sequencing and annotation.</title>
        <authorList>
            <consortium name="The Broad Institute Genomics Platform"/>
            <consortium name="The Broad Institute Genome Sequencing Center for Infectious Disease"/>
            <person name="Wu L."/>
            <person name="Ma J."/>
        </authorList>
    </citation>
    <scope>NUCLEOTIDE SEQUENCE [LARGE SCALE GENOMIC DNA]</scope>
    <source>
        <strain evidence="6">KCTC 52644</strain>
    </source>
</reference>
<sequence>MRKILFLTAILGLFASCSSDSDSPASSGDNYDRVALLTNWADNIIIPRFEDYQSKVVLLNNDVATFTASPSQDNLENLRTSWLNSYKSYQYVNMFNIGKADDINFTDCTNIYPLNTQGVQENIAAGNVNLQLVSQYSKQGFPALDYMLNGLATSDSDILYFYTTDASALNYKEYLVALTTKLKSDADAIVNDWNGSYRATFIASSGNSVSSSLNRMVNNFVKYFEKDIRAGKVGIPAGVYSDGATLPDKVEAYYKNDISKILLEESVKGSQDFFNGKHFNSATEGKSLKSYLDFLNTVRNGQNLSAIINNQFTLINQANANLSASFSSQVSTGNAQMLISFDNLQQNVIYFKLDMMQALNITVDYVDADGD</sequence>
<protein>
    <submittedName>
        <fullName evidence="5">Imelysin family protein</fullName>
    </submittedName>
</protein>
<keyword evidence="6" id="KW-1185">Reference proteome</keyword>
<gene>
    <name evidence="5" type="ORF">ACFSX9_12045</name>
</gene>
<evidence type="ECO:0000313" key="5">
    <source>
        <dbReference type="EMBL" id="MFD2909461.1"/>
    </source>
</evidence>
<feature type="signal peptide" evidence="3">
    <location>
        <begin position="1"/>
        <end position="21"/>
    </location>
</feature>
<dbReference type="RefSeq" id="WP_379807995.1">
    <property type="nucleotide sequence ID" value="NZ_JBHUOL010000018.1"/>
</dbReference>
<dbReference type="InterPro" id="IPR034984">
    <property type="entry name" value="Imelysin-like_IPPA"/>
</dbReference>
<evidence type="ECO:0000259" key="4">
    <source>
        <dbReference type="Pfam" id="PF09375"/>
    </source>
</evidence>
<name>A0ABW5ZAE8_9FLAO</name>
<accession>A0ABW5ZAE8</accession>
<organism evidence="5 6">
    <name type="scientific">Flavobacterium ardleyense</name>
    <dbReference type="NCBI Taxonomy" id="2038737"/>
    <lineage>
        <taxon>Bacteria</taxon>
        <taxon>Pseudomonadati</taxon>
        <taxon>Bacteroidota</taxon>
        <taxon>Flavobacteriia</taxon>
        <taxon>Flavobacteriales</taxon>
        <taxon>Flavobacteriaceae</taxon>
        <taxon>Flavobacterium</taxon>
    </lineage>
</organism>
<dbReference type="EMBL" id="JBHUOL010000018">
    <property type="protein sequence ID" value="MFD2909461.1"/>
    <property type="molecule type" value="Genomic_DNA"/>
</dbReference>
<dbReference type="Gene3D" id="1.20.1420.20">
    <property type="entry name" value="M75 peptidase, HXXE motif"/>
    <property type="match status" value="1"/>
</dbReference>
<dbReference type="CDD" id="cd14659">
    <property type="entry name" value="Imelysin-like_IPPA"/>
    <property type="match status" value="1"/>
</dbReference>
<comment type="caution">
    <text evidence="5">The sequence shown here is derived from an EMBL/GenBank/DDBJ whole genome shotgun (WGS) entry which is preliminary data.</text>
</comment>
<proteinExistence type="predicted"/>
<dbReference type="InterPro" id="IPR018976">
    <property type="entry name" value="Imelysin-like"/>
</dbReference>
<dbReference type="InterPro" id="IPR038352">
    <property type="entry name" value="Imelysin_sf"/>
</dbReference>
<evidence type="ECO:0000256" key="3">
    <source>
        <dbReference type="SAM" id="SignalP"/>
    </source>
</evidence>
<evidence type="ECO:0000256" key="2">
    <source>
        <dbReference type="ARBA" id="ARBA00022729"/>
    </source>
</evidence>
<feature type="chain" id="PRO_5045222738" evidence="3">
    <location>
        <begin position="22"/>
        <end position="371"/>
    </location>
</feature>
<keyword evidence="2 3" id="KW-0732">Signal</keyword>
<comment type="subcellular location">
    <subcellularLocation>
        <location evidence="1">Cell envelope</location>
    </subcellularLocation>
</comment>
<feature type="domain" description="Imelysin-like" evidence="4">
    <location>
        <begin position="45"/>
        <end position="339"/>
    </location>
</feature>
<dbReference type="Pfam" id="PF09375">
    <property type="entry name" value="Peptidase_M75"/>
    <property type="match status" value="1"/>
</dbReference>
<dbReference type="Proteomes" id="UP001597549">
    <property type="component" value="Unassembled WGS sequence"/>
</dbReference>
<dbReference type="PROSITE" id="PS51257">
    <property type="entry name" value="PROKAR_LIPOPROTEIN"/>
    <property type="match status" value="1"/>
</dbReference>
<evidence type="ECO:0000313" key="6">
    <source>
        <dbReference type="Proteomes" id="UP001597549"/>
    </source>
</evidence>
<evidence type="ECO:0000256" key="1">
    <source>
        <dbReference type="ARBA" id="ARBA00004196"/>
    </source>
</evidence>